<feature type="transmembrane region" description="Helical" evidence="5">
    <location>
        <begin position="162"/>
        <end position="183"/>
    </location>
</feature>
<dbReference type="PANTHER" id="PTHR23537:SF1">
    <property type="entry name" value="SUGAR TRANSPORTER"/>
    <property type="match status" value="1"/>
</dbReference>
<proteinExistence type="predicted"/>
<keyword evidence="3 5" id="KW-1133">Transmembrane helix</keyword>
<evidence type="ECO:0000256" key="4">
    <source>
        <dbReference type="ARBA" id="ARBA00023136"/>
    </source>
</evidence>
<keyword evidence="4 5" id="KW-0472">Membrane</keyword>
<feature type="transmembrane region" description="Helical" evidence="5">
    <location>
        <begin position="101"/>
        <end position="122"/>
    </location>
</feature>
<keyword evidence="7" id="KW-1185">Reference proteome</keyword>
<feature type="transmembrane region" description="Helical" evidence="5">
    <location>
        <begin position="75"/>
        <end position="95"/>
    </location>
</feature>
<gene>
    <name evidence="6" type="ORF">AZH43_02915</name>
</gene>
<dbReference type="InterPro" id="IPR036259">
    <property type="entry name" value="MFS_trans_sf"/>
</dbReference>
<dbReference type="InterPro" id="IPR005829">
    <property type="entry name" value="Sugar_transporter_CS"/>
</dbReference>
<evidence type="ECO:0000313" key="6">
    <source>
        <dbReference type="EMBL" id="KYQ71102.1"/>
    </source>
</evidence>
<protein>
    <submittedName>
        <fullName evidence="6">MFS transporter</fullName>
    </submittedName>
</protein>
<comment type="caution">
    <text evidence="6">The sequence shown here is derived from an EMBL/GenBank/DDBJ whole genome shotgun (WGS) entry which is preliminary data.</text>
</comment>
<evidence type="ECO:0000256" key="2">
    <source>
        <dbReference type="ARBA" id="ARBA00022692"/>
    </source>
</evidence>
<keyword evidence="2 5" id="KW-0812">Transmembrane</keyword>
<dbReference type="PANTHER" id="PTHR23537">
    <property type="match status" value="1"/>
</dbReference>
<dbReference type="AlphaFoldDB" id="A0A151XZ83"/>
<feature type="transmembrane region" description="Helical" evidence="5">
    <location>
        <begin position="302"/>
        <end position="323"/>
    </location>
</feature>
<evidence type="ECO:0000256" key="3">
    <source>
        <dbReference type="ARBA" id="ARBA00022989"/>
    </source>
</evidence>
<organism evidence="6 7">
    <name type="scientific">Acinetobacter pragensis</name>
    <dbReference type="NCBI Taxonomy" id="1806892"/>
    <lineage>
        <taxon>Bacteria</taxon>
        <taxon>Pseudomonadati</taxon>
        <taxon>Pseudomonadota</taxon>
        <taxon>Gammaproteobacteria</taxon>
        <taxon>Moraxellales</taxon>
        <taxon>Moraxellaceae</taxon>
        <taxon>Acinetobacter</taxon>
    </lineage>
</organism>
<evidence type="ECO:0000313" key="7">
    <source>
        <dbReference type="Proteomes" id="UP000076276"/>
    </source>
</evidence>
<dbReference type="GO" id="GO:0005886">
    <property type="term" value="C:plasma membrane"/>
    <property type="evidence" value="ECO:0007669"/>
    <property type="project" value="TreeGrafter"/>
</dbReference>
<dbReference type="Proteomes" id="UP000076276">
    <property type="component" value="Unassembled WGS sequence"/>
</dbReference>
<dbReference type="RefSeq" id="WP_067670745.1">
    <property type="nucleotide sequence ID" value="NZ_CBCSIK010000011.1"/>
</dbReference>
<evidence type="ECO:0000256" key="5">
    <source>
        <dbReference type="SAM" id="Phobius"/>
    </source>
</evidence>
<comment type="subcellular location">
    <subcellularLocation>
        <location evidence="1">Membrane</location>
        <topology evidence="1">Multi-pass membrane protein</topology>
    </subcellularLocation>
</comment>
<dbReference type="SUPFAM" id="SSF103473">
    <property type="entry name" value="MFS general substrate transporter"/>
    <property type="match status" value="1"/>
</dbReference>
<name>A0A151XZ83_9GAMM</name>
<dbReference type="EMBL" id="LUAW01000034">
    <property type="protein sequence ID" value="KYQ71102.1"/>
    <property type="molecule type" value="Genomic_DNA"/>
</dbReference>
<dbReference type="InterPro" id="IPR010645">
    <property type="entry name" value="MFS_4"/>
</dbReference>
<feature type="transmembrane region" description="Helical" evidence="5">
    <location>
        <begin position="276"/>
        <end position="296"/>
    </location>
</feature>
<feature type="transmembrane region" description="Helical" evidence="5">
    <location>
        <begin position="44"/>
        <end position="63"/>
    </location>
</feature>
<feature type="transmembrane region" description="Helical" evidence="5">
    <location>
        <begin position="134"/>
        <end position="156"/>
    </location>
</feature>
<feature type="transmembrane region" description="Helical" evidence="5">
    <location>
        <begin position="363"/>
        <end position="381"/>
    </location>
</feature>
<dbReference type="GO" id="GO:0022857">
    <property type="term" value="F:transmembrane transporter activity"/>
    <property type="evidence" value="ECO:0007669"/>
    <property type="project" value="InterPro"/>
</dbReference>
<feature type="transmembrane region" description="Helical" evidence="5">
    <location>
        <begin position="330"/>
        <end position="351"/>
    </location>
</feature>
<dbReference type="STRING" id="1806892.AZH43_02915"/>
<feature type="transmembrane region" description="Helical" evidence="5">
    <location>
        <begin position="203"/>
        <end position="222"/>
    </location>
</feature>
<feature type="transmembrane region" description="Helical" evidence="5">
    <location>
        <begin position="242"/>
        <end position="264"/>
    </location>
</feature>
<dbReference type="Gene3D" id="1.20.1250.20">
    <property type="entry name" value="MFS general substrate transporter like domains"/>
    <property type="match status" value="2"/>
</dbReference>
<sequence>MSSNRIKLSIFLCLCMCLGIGILRFSYTALLPSTREAFGWTAQFSSILGSANLLGYLIGAFWAMRLPQTRVMTAYIQIAALAGILSLMSCAFSGFAEPWYVFWRVISGISGGLIMILSPSIVAQCCELKDRFKINFIGFSGIGLGVLLATLFLPYLNQIDIRSAWLILTAFALIISAILSLLLKDLKPLLSENAAKHSEDVPLNTVFFSLIAVYGCSAFAYVPHSLFWIDYLTQVLKLDLFWMNFNWILYGLGSALGAFTSYLCAKKLGNFTALKILYCTYVAAIAAAIFSFNPFLTFISSFLTGLLNPAVVFLTSYTILQLYGTAYKKLWSIATLTFAAIQLIGGLSFSALQHFGISYHQQFMIASAVLLLGTLQLFWVTRRHLHTAAQ</sequence>
<dbReference type="Pfam" id="PF06779">
    <property type="entry name" value="MFS_4"/>
    <property type="match status" value="1"/>
</dbReference>
<reference evidence="6 7" key="1">
    <citation type="submission" date="2016-03" db="EMBL/GenBank/DDBJ databases">
        <title>Acinetobacter genomospecies 28 strain ANC 4149.</title>
        <authorList>
            <person name="Radolfova-Krizova L."/>
            <person name="Nemec A."/>
        </authorList>
    </citation>
    <scope>NUCLEOTIDE SEQUENCE [LARGE SCALE GENOMIC DNA]</scope>
    <source>
        <strain evidence="6 7">ANC 4149</strain>
    </source>
</reference>
<dbReference type="OrthoDB" id="9797953at2"/>
<evidence type="ECO:0000256" key="1">
    <source>
        <dbReference type="ARBA" id="ARBA00004141"/>
    </source>
</evidence>
<dbReference type="PROSITE" id="PS00217">
    <property type="entry name" value="SUGAR_TRANSPORT_2"/>
    <property type="match status" value="1"/>
</dbReference>
<accession>A0A151XZ83</accession>